<sequence>MFLYGRFDLSKKNSNGLGLYIVSSLLKNYKIKYRIDQGDLSFKFEIELNR</sequence>
<name>A0A135YYQ6_9FIRM</name>
<dbReference type="STRING" id="1261.HMPREF3195_00198"/>
<comment type="caution">
    <text evidence="1">The sequence shown here is derived from an EMBL/GenBank/DDBJ whole genome shotgun (WGS) entry which is preliminary data.</text>
</comment>
<dbReference type="Proteomes" id="UP000070326">
    <property type="component" value="Unassembled WGS sequence"/>
</dbReference>
<evidence type="ECO:0008006" key="3">
    <source>
        <dbReference type="Google" id="ProtNLM"/>
    </source>
</evidence>
<accession>A0A135YYQ6</accession>
<organism evidence="1 2">
    <name type="scientific">Peptostreptococcus anaerobius</name>
    <dbReference type="NCBI Taxonomy" id="1261"/>
    <lineage>
        <taxon>Bacteria</taxon>
        <taxon>Bacillati</taxon>
        <taxon>Bacillota</taxon>
        <taxon>Clostridia</taxon>
        <taxon>Peptostreptococcales</taxon>
        <taxon>Peptostreptococcaceae</taxon>
        <taxon>Peptostreptococcus</taxon>
    </lineage>
</organism>
<dbReference type="RefSeq" id="WP_021934519.1">
    <property type="nucleotide sequence ID" value="NZ_JAWEIR010000023.1"/>
</dbReference>
<dbReference type="AlphaFoldDB" id="A0A135YYQ6"/>
<proteinExistence type="predicted"/>
<dbReference type="EMBL" id="LSQZ01000006">
    <property type="protein sequence ID" value="KXI14481.1"/>
    <property type="molecule type" value="Genomic_DNA"/>
</dbReference>
<dbReference type="PATRIC" id="fig|1261.5.peg.203"/>
<gene>
    <name evidence="1" type="ORF">HMPREF3195_00198</name>
</gene>
<reference evidence="1 2" key="1">
    <citation type="submission" date="2016-02" db="EMBL/GenBank/DDBJ databases">
        <authorList>
            <person name="Wen L."/>
            <person name="He K."/>
            <person name="Yang H."/>
        </authorList>
    </citation>
    <scope>NUCLEOTIDE SEQUENCE [LARGE SCALE GENOMIC DNA]</scope>
    <source>
        <strain evidence="1 2">MJR8628A</strain>
    </source>
</reference>
<protein>
    <recommendedName>
        <fullName evidence="3">Sensor histidine kinase NatK C-terminal domain-containing protein</fullName>
    </recommendedName>
</protein>
<evidence type="ECO:0000313" key="2">
    <source>
        <dbReference type="Proteomes" id="UP000070326"/>
    </source>
</evidence>
<evidence type="ECO:0000313" key="1">
    <source>
        <dbReference type="EMBL" id="KXI14481.1"/>
    </source>
</evidence>